<gene>
    <name evidence="1" type="ORF">SISNIDRAFT_459556</name>
</gene>
<organism evidence="1 2">
    <name type="scientific">Sistotremastrum niveocremeum HHB9708</name>
    <dbReference type="NCBI Taxonomy" id="1314777"/>
    <lineage>
        <taxon>Eukaryota</taxon>
        <taxon>Fungi</taxon>
        <taxon>Dikarya</taxon>
        <taxon>Basidiomycota</taxon>
        <taxon>Agaricomycotina</taxon>
        <taxon>Agaricomycetes</taxon>
        <taxon>Sistotremastrales</taxon>
        <taxon>Sistotremastraceae</taxon>
        <taxon>Sertulicium</taxon>
        <taxon>Sertulicium niveocremeum</taxon>
    </lineage>
</organism>
<evidence type="ECO:0000313" key="2">
    <source>
        <dbReference type="Proteomes" id="UP000076722"/>
    </source>
</evidence>
<dbReference type="Proteomes" id="UP000076722">
    <property type="component" value="Unassembled WGS sequence"/>
</dbReference>
<accession>A0A164PHB5</accession>
<keyword evidence="2" id="KW-1185">Reference proteome</keyword>
<name>A0A164PHB5_9AGAM</name>
<protein>
    <submittedName>
        <fullName evidence="1">Uncharacterized protein</fullName>
    </submittedName>
</protein>
<feature type="non-terminal residue" evidence="1">
    <location>
        <position position="419"/>
    </location>
</feature>
<dbReference type="AlphaFoldDB" id="A0A164PHB5"/>
<sequence length="419" mass="47145">MSRIQNLRRSEIYLHILNGLYIHDIVSLALSMRACYAVTRFFPSVWTNAADPSNIPLPTGYTLSSSLPPPLIFRHALRSRQISSNLNKNHPTPISSRVVFDCTASDGLTYPSKPIYGGQWMVVHNESNVWIHSTRATCSSTGDMDEVFSAEGKIVGCEVEILGDGLVVVVILERTVQNDQRFWIIKLKFSLDSDTYDVVHPPIALHIRNLGKIEGDVYSVRKSIIAFLANDSIYVLNWVTQSGARLDVDFELMEFKTLQRTFFSSNLQDNYLVLKILGHISFRIIEFSSSKLDDASPAQTQTRNIDASRWSILPAHTVAGLNIPQKIPALNLSLASSRGLKHIFDFTQYDIIRGQRKMTTTLNPILFDPSTHKLEIGSLIPLKDYLSWNPFSQFLNSKDRPTWDGLSEPFGSSVPVVFL</sequence>
<reference evidence="1 2" key="1">
    <citation type="journal article" date="2016" name="Mol. Biol. Evol.">
        <title>Comparative Genomics of Early-Diverging Mushroom-Forming Fungi Provides Insights into the Origins of Lignocellulose Decay Capabilities.</title>
        <authorList>
            <person name="Nagy L.G."/>
            <person name="Riley R."/>
            <person name="Tritt A."/>
            <person name="Adam C."/>
            <person name="Daum C."/>
            <person name="Floudas D."/>
            <person name="Sun H."/>
            <person name="Yadav J.S."/>
            <person name="Pangilinan J."/>
            <person name="Larsson K.H."/>
            <person name="Matsuura K."/>
            <person name="Barry K."/>
            <person name="Labutti K."/>
            <person name="Kuo R."/>
            <person name="Ohm R.A."/>
            <person name="Bhattacharya S.S."/>
            <person name="Shirouzu T."/>
            <person name="Yoshinaga Y."/>
            <person name="Martin F.M."/>
            <person name="Grigoriev I.V."/>
            <person name="Hibbett D.S."/>
        </authorList>
    </citation>
    <scope>NUCLEOTIDE SEQUENCE [LARGE SCALE GENOMIC DNA]</scope>
    <source>
        <strain evidence="1 2">HHB9708</strain>
    </source>
</reference>
<dbReference type="EMBL" id="KV419434">
    <property type="protein sequence ID" value="KZS88727.1"/>
    <property type="molecule type" value="Genomic_DNA"/>
</dbReference>
<evidence type="ECO:0000313" key="1">
    <source>
        <dbReference type="EMBL" id="KZS88727.1"/>
    </source>
</evidence>
<proteinExistence type="predicted"/>